<dbReference type="GO" id="GO:0016020">
    <property type="term" value="C:membrane"/>
    <property type="evidence" value="ECO:0007669"/>
    <property type="project" value="TreeGrafter"/>
</dbReference>
<feature type="domain" description="AB hydrolase-1" evidence="3">
    <location>
        <begin position="20"/>
        <end position="249"/>
    </location>
</feature>
<dbReference type="GO" id="GO:0050357">
    <property type="term" value="F:tropinesterase activity"/>
    <property type="evidence" value="ECO:0007669"/>
    <property type="project" value="UniProtKB-EC"/>
</dbReference>
<dbReference type="EMBL" id="LR214951">
    <property type="protein sequence ID" value="VEU59518.1"/>
    <property type="molecule type" value="Genomic_DNA"/>
</dbReference>
<keyword evidence="4" id="KW-0378">Hydrolase</keyword>
<dbReference type="AlphaFoldDB" id="A0A449A5K2"/>
<dbReference type="Proteomes" id="UP000289440">
    <property type="component" value="Chromosome"/>
</dbReference>
<dbReference type="Gene3D" id="3.40.50.1820">
    <property type="entry name" value="alpha/beta hydrolase"/>
    <property type="match status" value="1"/>
</dbReference>
<dbReference type="KEGG" id="mnu:NCTC10166_00496"/>
<dbReference type="Pfam" id="PF00561">
    <property type="entry name" value="Abhydrolase_1"/>
    <property type="match status" value="1"/>
</dbReference>
<dbReference type="PRINTS" id="PR00111">
    <property type="entry name" value="ABHYDROLASE"/>
</dbReference>
<sequence>MIKYNYPFVFIDNKKEYASPILFIHGFNSSSNAHNIFANKWKDNNYYAISLPGCSMVEPKDDDSANLKTYVKLIINFIKQNNLKNIIIFGHSMGGALAALVYSQIPEVFSKIVLIAPMNKTSLVLKDKFQKYFLPKNIDEYKTYLKILTYNIDDFLEHSDFFKITNEKIDFNFYNNLHIQELAKSLVDKQQHILVDKAYKSIKIPTLLILGEKDGIIMQEKCINYFKKTIKNIKIQIIPKTGHLIYLENFSNYYKKIKSFLND</sequence>
<evidence type="ECO:0000313" key="5">
    <source>
        <dbReference type="Proteomes" id="UP000289440"/>
    </source>
</evidence>
<accession>A0A449A5K2</accession>
<dbReference type="InterPro" id="IPR000073">
    <property type="entry name" value="AB_hydrolase_1"/>
</dbReference>
<proteinExistence type="inferred from homology"/>
<dbReference type="PANTHER" id="PTHR43798:SF33">
    <property type="entry name" value="HYDROLASE, PUTATIVE (AFU_ORTHOLOGUE AFUA_2G14860)-RELATED"/>
    <property type="match status" value="1"/>
</dbReference>
<dbReference type="PANTHER" id="PTHR43798">
    <property type="entry name" value="MONOACYLGLYCEROL LIPASE"/>
    <property type="match status" value="1"/>
</dbReference>
<dbReference type="InterPro" id="IPR029058">
    <property type="entry name" value="AB_hydrolase_fold"/>
</dbReference>
<evidence type="ECO:0000256" key="1">
    <source>
        <dbReference type="ARBA" id="ARBA00006989"/>
    </source>
</evidence>
<evidence type="ECO:0000256" key="2">
    <source>
        <dbReference type="ARBA" id="ARBA00022487"/>
    </source>
</evidence>
<gene>
    <name evidence="4" type="ORF">NCTC10166_00496</name>
</gene>
<comment type="similarity">
    <text evidence="1">Belongs to the lipase/esterase LIP3/BchO family.</text>
</comment>
<organism evidence="4 5">
    <name type="scientific">Mesomycoplasma neurolyticum</name>
    <dbReference type="NCBI Taxonomy" id="2120"/>
    <lineage>
        <taxon>Bacteria</taxon>
        <taxon>Bacillati</taxon>
        <taxon>Mycoplasmatota</taxon>
        <taxon>Mycoplasmoidales</taxon>
        <taxon>Metamycoplasmataceae</taxon>
        <taxon>Mesomycoplasma</taxon>
    </lineage>
</organism>
<name>A0A449A5K2_9BACT</name>
<evidence type="ECO:0000259" key="3">
    <source>
        <dbReference type="Pfam" id="PF00561"/>
    </source>
</evidence>
<dbReference type="EC" id="3.1.1.10" evidence="4"/>
<keyword evidence="5" id="KW-1185">Reference proteome</keyword>
<dbReference type="OrthoDB" id="403987at2"/>
<reference evidence="4 5" key="1">
    <citation type="submission" date="2019-01" db="EMBL/GenBank/DDBJ databases">
        <authorList>
            <consortium name="Pathogen Informatics"/>
        </authorList>
    </citation>
    <scope>NUCLEOTIDE SEQUENCE [LARGE SCALE GENOMIC DNA]</scope>
    <source>
        <strain evidence="4 5">NCTC10166</strain>
    </source>
</reference>
<dbReference type="RefSeq" id="WP_129719903.1">
    <property type="nucleotide sequence ID" value="NZ_LR214951.1"/>
</dbReference>
<evidence type="ECO:0000313" key="4">
    <source>
        <dbReference type="EMBL" id="VEU59518.1"/>
    </source>
</evidence>
<keyword evidence="2" id="KW-0719">Serine esterase</keyword>
<dbReference type="InterPro" id="IPR050266">
    <property type="entry name" value="AB_hydrolase_sf"/>
</dbReference>
<protein>
    <submittedName>
        <fullName evidence="4">Lipase/esterase</fullName>
        <ecNumber evidence="4">3.1.1.10</ecNumber>
    </submittedName>
</protein>
<dbReference type="SUPFAM" id="SSF53474">
    <property type="entry name" value="alpha/beta-Hydrolases"/>
    <property type="match status" value="1"/>
</dbReference>